<dbReference type="PANTHER" id="PTHR22789">
    <property type="entry name" value="FUCULOSE PHOSPHATE ALDOLASE"/>
    <property type="match status" value="1"/>
</dbReference>
<comment type="pathway">
    <text evidence="12">Carbohydrate degradation; L-arabinose degradation via L-ribulose; D-xylulose 5-phosphate from L-arabinose (bacterial route): step 3/3.</text>
</comment>
<dbReference type="PANTHER" id="PTHR22789:SF8">
    <property type="entry name" value="L-RIBULOSE-5-PHOSPHATE 4-EPIMERASE SGBE"/>
    <property type="match status" value="1"/>
</dbReference>
<keyword evidence="5" id="KW-0479">Metal-binding</keyword>
<evidence type="ECO:0000259" key="14">
    <source>
        <dbReference type="SMART" id="SM01007"/>
    </source>
</evidence>
<comment type="caution">
    <text evidence="15">The sequence shown here is derived from an EMBL/GenBank/DDBJ whole genome shotgun (WGS) entry which is preliminary data.</text>
</comment>
<evidence type="ECO:0000256" key="2">
    <source>
        <dbReference type="ARBA" id="ARBA00001947"/>
    </source>
</evidence>
<dbReference type="RefSeq" id="WP_085699618.1">
    <property type="nucleotide sequence ID" value="NZ_BJJW01000029.1"/>
</dbReference>
<dbReference type="GO" id="GO:0019568">
    <property type="term" value="P:arabinose catabolic process"/>
    <property type="evidence" value="ECO:0007669"/>
    <property type="project" value="UniProtKB-KW"/>
</dbReference>
<evidence type="ECO:0000313" key="16">
    <source>
        <dbReference type="Proteomes" id="UP000323274"/>
    </source>
</evidence>
<dbReference type="AlphaFoldDB" id="A0A5A5U4V8"/>
<dbReference type="Gene3D" id="3.40.225.10">
    <property type="entry name" value="Class II aldolase/adducin N-terminal domain"/>
    <property type="match status" value="1"/>
</dbReference>
<keyword evidence="7" id="KW-0054">Arabinose catabolism</keyword>
<dbReference type="InterPro" id="IPR050197">
    <property type="entry name" value="Aldolase_class_II_sugar_metab"/>
</dbReference>
<evidence type="ECO:0000256" key="5">
    <source>
        <dbReference type="ARBA" id="ARBA00022723"/>
    </source>
</evidence>
<keyword evidence="6" id="KW-0862">Zinc</keyword>
<feature type="domain" description="Class II aldolase/adducin N-terminal" evidence="14">
    <location>
        <begin position="7"/>
        <end position="197"/>
    </location>
</feature>
<proteinExistence type="inferred from homology"/>
<evidence type="ECO:0000256" key="6">
    <source>
        <dbReference type="ARBA" id="ARBA00022833"/>
    </source>
</evidence>
<dbReference type="SMART" id="SM01007">
    <property type="entry name" value="Aldolase_II"/>
    <property type="match status" value="1"/>
</dbReference>
<sequence length="236" mass="26390">MLEEVKEKVYQANMLLPQSGLVTLTWGNASQIDRASGLVVIKPSGVPYKQLTPEDMVVVNMDGKVIEGDLQPSSDTPTHLYLYKKWLNITGIVHTHSPWAVAFAQAGLDIPAAGTTHADTFYGDVPVAQKLSKEQVERDYELNTGKTIVSEFTKRDLSPMAIPAVLTDDHGPFTWGENVNEAVHNAIILDTVAKMAYHTMMLSPGQDIHIEQYLLDRHYYRKHGEMAYYGQKNQTF</sequence>
<evidence type="ECO:0000313" key="15">
    <source>
        <dbReference type="EMBL" id="GDZ84738.1"/>
    </source>
</evidence>
<dbReference type="FunFam" id="3.40.225.10:FF:000001">
    <property type="entry name" value="L-ribulose-5-phosphate 4-epimerase UlaF"/>
    <property type="match status" value="1"/>
</dbReference>
<comment type="catalytic activity">
    <reaction evidence="1">
        <text>L-ribulose 5-phosphate = D-xylulose 5-phosphate</text>
        <dbReference type="Rhea" id="RHEA:22368"/>
        <dbReference type="ChEBI" id="CHEBI:57737"/>
        <dbReference type="ChEBI" id="CHEBI:58226"/>
        <dbReference type="EC" id="5.1.3.4"/>
    </reaction>
</comment>
<dbReference type="GO" id="GO:0008742">
    <property type="term" value="F:L-ribulose-phosphate 4-epimerase activity"/>
    <property type="evidence" value="ECO:0007669"/>
    <property type="project" value="UniProtKB-EC"/>
</dbReference>
<dbReference type="InterPro" id="IPR001303">
    <property type="entry name" value="Aldolase_II/adducin_N"/>
</dbReference>
<evidence type="ECO:0000256" key="9">
    <source>
        <dbReference type="ARBA" id="ARBA00023277"/>
    </source>
</evidence>
<comment type="function">
    <text evidence="11">Involved in the degradation of L-arabinose. Catalyzes the interconversion of L-ribulose 5-phosphate (LRu5P) and D-xylulose 5-phosphate (D-Xu5P) via a retroaldol/aldol mechanism (carbon-carbon bond cleavage analogous to a class II aldolase reaction).</text>
</comment>
<dbReference type="GO" id="GO:0046872">
    <property type="term" value="F:metal ion binding"/>
    <property type="evidence" value="ECO:0007669"/>
    <property type="project" value="UniProtKB-KW"/>
</dbReference>
<dbReference type="EC" id="5.1.3.4" evidence="4"/>
<evidence type="ECO:0000256" key="10">
    <source>
        <dbReference type="ARBA" id="ARBA00032206"/>
    </source>
</evidence>
<dbReference type="GeneID" id="61101566"/>
<dbReference type="NCBIfam" id="NF009003">
    <property type="entry name" value="PRK12348.1"/>
    <property type="match status" value="1"/>
</dbReference>
<keyword evidence="9" id="KW-0119">Carbohydrate metabolism</keyword>
<evidence type="ECO:0000256" key="3">
    <source>
        <dbReference type="ARBA" id="ARBA00010037"/>
    </source>
</evidence>
<accession>A0A5A5U4V8</accession>
<evidence type="ECO:0000256" key="11">
    <source>
        <dbReference type="ARBA" id="ARBA00053542"/>
    </source>
</evidence>
<dbReference type="Pfam" id="PF00596">
    <property type="entry name" value="Aldolase_II"/>
    <property type="match status" value="1"/>
</dbReference>
<evidence type="ECO:0000256" key="8">
    <source>
        <dbReference type="ARBA" id="ARBA00023235"/>
    </source>
</evidence>
<evidence type="ECO:0000256" key="7">
    <source>
        <dbReference type="ARBA" id="ARBA00022935"/>
    </source>
</evidence>
<dbReference type="Proteomes" id="UP000323274">
    <property type="component" value="Unassembled WGS sequence"/>
</dbReference>
<name>A0A5A5U4V8_LEUCI</name>
<dbReference type="SUPFAM" id="SSF53639">
    <property type="entry name" value="AraD/HMP-PK domain-like"/>
    <property type="match status" value="1"/>
</dbReference>
<dbReference type="GO" id="GO:0005829">
    <property type="term" value="C:cytosol"/>
    <property type="evidence" value="ECO:0007669"/>
    <property type="project" value="TreeGrafter"/>
</dbReference>
<comment type="cofactor">
    <cofactor evidence="2">
        <name>Zn(2+)</name>
        <dbReference type="ChEBI" id="CHEBI:29105"/>
    </cofactor>
</comment>
<evidence type="ECO:0000256" key="12">
    <source>
        <dbReference type="ARBA" id="ARBA00060520"/>
    </source>
</evidence>
<evidence type="ECO:0000256" key="1">
    <source>
        <dbReference type="ARBA" id="ARBA00001726"/>
    </source>
</evidence>
<evidence type="ECO:0000256" key="13">
    <source>
        <dbReference type="ARBA" id="ARBA00074961"/>
    </source>
</evidence>
<dbReference type="EMBL" id="BJJW01000029">
    <property type="protein sequence ID" value="GDZ84738.1"/>
    <property type="molecule type" value="Genomic_DNA"/>
</dbReference>
<reference evidence="15 16" key="1">
    <citation type="submission" date="2019-04" db="EMBL/GenBank/DDBJ databases">
        <title>A pseudo-fructophilic Leuconostoc citreum strain F192-5 isolated from peel of satsuma mandarin: the first report for isolation and characterization of strain-dependent fructophilic-like characteristics.</title>
        <authorList>
            <person name="Maeno S."/>
            <person name="Tanizawa Y."/>
            <person name="Kajikawa A."/>
            <person name="Kanesaki Y."/>
            <person name="Kubota E."/>
            <person name="Arita M."/>
            <person name="Leon D."/>
            <person name="Endo A."/>
        </authorList>
    </citation>
    <scope>NUCLEOTIDE SEQUENCE [LARGE SCALE GENOMIC DNA]</scope>
    <source>
        <strain evidence="15 16">F192-5</strain>
    </source>
</reference>
<evidence type="ECO:0000256" key="4">
    <source>
        <dbReference type="ARBA" id="ARBA00013186"/>
    </source>
</evidence>
<dbReference type="NCBIfam" id="NF006047">
    <property type="entry name" value="PRK08193.1"/>
    <property type="match status" value="1"/>
</dbReference>
<dbReference type="GO" id="GO:0016832">
    <property type="term" value="F:aldehyde-lyase activity"/>
    <property type="evidence" value="ECO:0007669"/>
    <property type="project" value="TreeGrafter"/>
</dbReference>
<protein>
    <recommendedName>
        <fullName evidence="13">L-ribulose-5-phosphate 4-epimerase</fullName>
        <ecNumber evidence="4">5.1.3.4</ecNumber>
    </recommendedName>
    <alternativeName>
        <fullName evidence="10">Phosphoribulose isomerase</fullName>
    </alternativeName>
</protein>
<keyword evidence="8" id="KW-0413">Isomerase</keyword>
<organism evidence="15 16">
    <name type="scientific">Leuconostoc citreum</name>
    <dbReference type="NCBI Taxonomy" id="33964"/>
    <lineage>
        <taxon>Bacteria</taxon>
        <taxon>Bacillati</taxon>
        <taxon>Bacillota</taxon>
        <taxon>Bacilli</taxon>
        <taxon>Lactobacillales</taxon>
        <taxon>Lactobacillaceae</taxon>
        <taxon>Leuconostoc</taxon>
    </lineage>
</organism>
<gene>
    <name evidence="15" type="primary">araD_2</name>
    <name evidence="15" type="ORF">LCIT_19800</name>
</gene>
<dbReference type="InterPro" id="IPR036409">
    <property type="entry name" value="Aldolase_II/adducin_N_sf"/>
</dbReference>
<comment type="similarity">
    <text evidence="3">Belongs to the aldolase class II family. AraD/FucA subfamily.</text>
</comment>